<evidence type="ECO:0000259" key="5">
    <source>
        <dbReference type="SMART" id="SM00533"/>
    </source>
</evidence>
<dbReference type="PANTHER" id="PTHR11361">
    <property type="entry name" value="DNA MISMATCH REPAIR PROTEIN MUTS FAMILY MEMBER"/>
    <property type="match status" value="1"/>
</dbReference>
<dbReference type="GO" id="GO:0005524">
    <property type="term" value="F:ATP binding"/>
    <property type="evidence" value="ECO:0007669"/>
    <property type="project" value="UniProtKB-KW"/>
</dbReference>
<evidence type="ECO:0000313" key="7">
    <source>
        <dbReference type="EMBL" id="KAK9743764.1"/>
    </source>
</evidence>
<gene>
    <name evidence="7" type="ORF">QE152_g8355</name>
</gene>
<dbReference type="SUPFAM" id="SSF48334">
    <property type="entry name" value="DNA repair protein MutS, domain III"/>
    <property type="match status" value="1"/>
</dbReference>
<evidence type="ECO:0000256" key="3">
    <source>
        <dbReference type="ARBA" id="ARBA00022840"/>
    </source>
</evidence>
<dbReference type="InterPro" id="IPR007696">
    <property type="entry name" value="DNA_mismatch_repair_MutS_core"/>
</dbReference>
<keyword evidence="4" id="KW-0238">DNA-binding</keyword>
<dbReference type="PIRSF" id="PIRSF037677">
    <property type="entry name" value="DNA_mis_repair_Msh6"/>
    <property type="match status" value="1"/>
</dbReference>
<evidence type="ECO:0000313" key="8">
    <source>
        <dbReference type="Proteomes" id="UP001458880"/>
    </source>
</evidence>
<feature type="domain" description="DNA mismatch repair protein MutS core" evidence="5">
    <location>
        <begin position="271"/>
        <end position="587"/>
    </location>
</feature>
<dbReference type="Pfam" id="PF05192">
    <property type="entry name" value="MutS_III"/>
    <property type="match status" value="1"/>
</dbReference>
<dbReference type="InterPro" id="IPR045076">
    <property type="entry name" value="MutS"/>
</dbReference>
<accession>A0AAW1MD47</accession>
<comment type="caution">
    <text evidence="7">The sequence shown here is derived from an EMBL/GenBank/DDBJ whole genome shotgun (WGS) entry which is preliminary data.</text>
</comment>
<dbReference type="GO" id="GO:0005634">
    <property type="term" value="C:nucleus"/>
    <property type="evidence" value="ECO:0007669"/>
    <property type="project" value="TreeGrafter"/>
</dbReference>
<dbReference type="SMART" id="SM00533">
    <property type="entry name" value="MUTSd"/>
    <property type="match status" value="1"/>
</dbReference>
<dbReference type="InterPro" id="IPR017261">
    <property type="entry name" value="DNA_mismatch_repair_MutS/MSH"/>
</dbReference>
<evidence type="ECO:0000256" key="4">
    <source>
        <dbReference type="ARBA" id="ARBA00023125"/>
    </source>
</evidence>
<dbReference type="EMBL" id="JASPKY010000066">
    <property type="protein sequence ID" value="KAK9743764.1"/>
    <property type="molecule type" value="Genomic_DNA"/>
</dbReference>
<feature type="domain" description="DNA mismatch repair proteins mutS family" evidence="6">
    <location>
        <begin position="603"/>
        <end position="791"/>
    </location>
</feature>
<evidence type="ECO:0000259" key="6">
    <source>
        <dbReference type="SMART" id="SM00534"/>
    </source>
</evidence>
<dbReference type="SMART" id="SM00534">
    <property type="entry name" value="MUTSac"/>
    <property type="match status" value="1"/>
</dbReference>
<proteinExistence type="inferred from homology"/>
<comment type="similarity">
    <text evidence="1">Belongs to the DNA mismatch repair MutS family.</text>
</comment>
<name>A0AAW1MD47_POPJA</name>
<dbReference type="GO" id="GO:0030983">
    <property type="term" value="F:mismatched DNA binding"/>
    <property type="evidence" value="ECO:0007669"/>
    <property type="project" value="InterPro"/>
</dbReference>
<evidence type="ECO:0000256" key="1">
    <source>
        <dbReference type="ARBA" id="ARBA00006271"/>
    </source>
</evidence>
<dbReference type="InterPro" id="IPR000432">
    <property type="entry name" value="DNA_mismatch_repair_MutS_C"/>
</dbReference>
<dbReference type="GO" id="GO:0140664">
    <property type="term" value="F:ATP-dependent DNA damage sensor activity"/>
    <property type="evidence" value="ECO:0007669"/>
    <property type="project" value="InterPro"/>
</dbReference>
<dbReference type="Gene3D" id="3.40.50.300">
    <property type="entry name" value="P-loop containing nucleotide triphosphate hydrolases"/>
    <property type="match status" value="1"/>
</dbReference>
<keyword evidence="2" id="KW-0547">Nucleotide-binding</keyword>
<dbReference type="GO" id="GO:0006298">
    <property type="term" value="P:mismatch repair"/>
    <property type="evidence" value="ECO:0007669"/>
    <property type="project" value="InterPro"/>
</dbReference>
<dbReference type="Pfam" id="PF00488">
    <property type="entry name" value="MutS_V"/>
    <property type="match status" value="1"/>
</dbReference>
<dbReference type="GO" id="GO:0051026">
    <property type="term" value="P:chiasma assembly"/>
    <property type="evidence" value="ECO:0007669"/>
    <property type="project" value="TreeGrafter"/>
</dbReference>
<dbReference type="InterPro" id="IPR036187">
    <property type="entry name" value="DNA_mismatch_repair_MutS_sf"/>
</dbReference>
<dbReference type="Proteomes" id="UP001458880">
    <property type="component" value="Unassembled WGS sequence"/>
</dbReference>
<organism evidence="7 8">
    <name type="scientific">Popillia japonica</name>
    <name type="common">Japanese beetle</name>
    <dbReference type="NCBI Taxonomy" id="7064"/>
    <lineage>
        <taxon>Eukaryota</taxon>
        <taxon>Metazoa</taxon>
        <taxon>Ecdysozoa</taxon>
        <taxon>Arthropoda</taxon>
        <taxon>Hexapoda</taxon>
        <taxon>Insecta</taxon>
        <taxon>Pterygota</taxon>
        <taxon>Neoptera</taxon>
        <taxon>Endopterygota</taxon>
        <taxon>Coleoptera</taxon>
        <taxon>Polyphaga</taxon>
        <taxon>Scarabaeiformia</taxon>
        <taxon>Scarabaeidae</taxon>
        <taxon>Rutelinae</taxon>
        <taxon>Popillia</taxon>
    </lineage>
</organism>
<dbReference type="InterPro" id="IPR027417">
    <property type="entry name" value="P-loop_NTPase"/>
</dbReference>
<dbReference type="SUPFAM" id="SSF52540">
    <property type="entry name" value="P-loop containing nucleoside triphosphate hydrolases"/>
    <property type="match status" value="1"/>
</dbReference>
<sequence length="824" mass="93606">MSVSNRETSADSAEVLYTISRKSTGVNESNKTTEENTVAEPSTVSAEIDSNSLETPNIPDAILCVLWNNGKIGAAYFNIVTQQLYILSDMVDPKPQYIISRNLLRQINFKQILTMGTPCDPFVKFVIDLVAKSDETTFDSDEIRQVPPNLTLLPFNEYSYTVCRYKLLNLNLPNMPPNCSEGERDIFLHSLLNFDNKLCVHALGALIKFTEINWAHLNNNENATKLKFMHINQVSMENHVYIDTNTFQALQIFQKRSHDAKFKHGCRGDSKEGQSIYKLFSSYCKSTLGFKCLRRILLNPINDINELKKRHNFIEFATHISNLGFVQGLQSTIQKMFEVEEILAKFRHLKGTTADWEHLYKTIYNILFLYEQSAPYRSSVYLLNDLEFVITANLYGLESCIRDTLDFSCKLRRCRPGIKFGVDEELDAKKLKREDIGKHLTAAAQLTINQLPDVLTECTIIYIPEMGYLLVTKGTEPHQLEHLGFQFMFKIQDTYHYKNTVCKELDKHLGSIEEDIISHEIRITQRISNLITKYNEDIRKPLEIIALMDCLFAMASVAKEKYFVRPDLNTDNIIDIKEGRHILLEAQSDRTVPNDFKSGGVNSKVKVLTGPNSCGKSVYLKQVALLLYLAHIGSYIPAESANICMVYSIHSSIQVNESAALRLSAFMIDLSQMAQILYNSRQTSFVIIDEFGKGTPGPDAMGLLAAALRKYILNENICPHIVVSTHLQQIEKYLPQTTLLSYHTFDYTRDGENIIFLFKLINGISGSFALDVAQAAGLDMNIVNRAREIMKAVKEGTPLRSLNPNNQVYNTEYFLNVDIPPLDE</sequence>
<keyword evidence="3" id="KW-0067">ATP-binding</keyword>
<dbReference type="AlphaFoldDB" id="A0AAW1MD47"/>
<evidence type="ECO:0000256" key="2">
    <source>
        <dbReference type="ARBA" id="ARBA00022741"/>
    </source>
</evidence>
<keyword evidence="8" id="KW-1185">Reference proteome</keyword>
<dbReference type="Gene3D" id="1.10.1420.10">
    <property type="match status" value="1"/>
</dbReference>
<protein>
    <submittedName>
        <fullName evidence="7">MutS domain III</fullName>
    </submittedName>
</protein>
<dbReference type="PANTHER" id="PTHR11361:SF20">
    <property type="entry name" value="MUTS PROTEIN HOMOLOG 5"/>
    <property type="match status" value="1"/>
</dbReference>
<reference evidence="7 8" key="1">
    <citation type="journal article" date="2024" name="BMC Genomics">
        <title>De novo assembly and annotation of Popillia japonica's genome with initial clues to its potential as an invasive pest.</title>
        <authorList>
            <person name="Cucini C."/>
            <person name="Boschi S."/>
            <person name="Funari R."/>
            <person name="Cardaioli E."/>
            <person name="Iannotti N."/>
            <person name="Marturano G."/>
            <person name="Paoli F."/>
            <person name="Bruttini M."/>
            <person name="Carapelli A."/>
            <person name="Frati F."/>
            <person name="Nardi F."/>
        </authorList>
    </citation>
    <scope>NUCLEOTIDE SEQUENCE [LARGE SCALE GENOMIC DNA]</scope>
    <source>
        <strain evidence="7">DMR45628</strain>
    </source>
</reference>